<gene>
    <name evidence="1" type="ORF">CGI_10001866</name>
</gene>
<dbReference type="InParanoid" id="K1Q1G1"/>
<name>K1Q1G1_MAGGI</name>
<sequence>MDGKLRRTRIPEPQPPPTPYIVEDTLPDLPTLDDDDEDGRPHPPSPLRAFPVGQYVDNTFIVIEKSE</sequence>
<reference evidence="1" key="1">
    <citation type="journal article" date="2012" name="Nature">
        <title>The oyster genome reveals stress adaptation and complexity of shell formation.</title>
        <authorList>
            <person name="Zhang G."/>
            <person name="Fang X."/>
            <person name="Guo X."/>
            <person name="Li L."/>
            <person name="Luo R."/>
            <person name="Xu F."/>
            <person name="Yang P."/>
            <person name="Zhang L."/>
            <person name="Wang X."/>
            <person name="Qi H."/>
            <person name="Xiong Z."/>
            <person name="Que H."/>
            <person name="Xie Y."/>
            <person name="Holland P.W."/>
            <person name="Paps J."/>
            <person name="Zhu Y."/>
            <person name="Wu F."/>
            <person name="Chen Y."/>
            <person name="Wang J."/>
            <person name="Peng C."/>
            <person name="Meng J."/>
            <person name="Yang L."/>
            <person name="Liu J."/>
            <person name="Wen B."/>
            <person name="Zhang N."/>
            <person name="Huang Z."/>
            <person name="Zhu Q."/>
            <person name="Feng Y."/>
            <person name="Mount A."/>
            <person name="Hedgecock D."/>
            <person name="Xu Z."/>
            <person name="Liu Y."/>
            <person name="Domazet-Loso T."/>
            <person name="Du Y."/>
            <person name="Sun X."/>
            <person name="Zhang S."/>
            <person name="Liu B."/>
            <person name="Cheng P."/>
            <person name="Jiang X."/>
            <person name="Li J."/>
            <person name="Fan D."/>
            <person name="Wang W."/>
            <person name="Fu W."/>
            <person name="Wang T."/>
            <person name="Wang B."/>
            <person name="Zhang J."/>
            <person name="Peng Z."/>
            <person name="Li Y."/>
            <person name="Li N."/>
            <person name="Wang J."/>
            <person name="Chen M."/>
            <person name="He Y."/>
            <person name="Tan F."/>
            <person name="Song X."/>
            <person name="Zheng Q."/>
            <person name="Huang R."/>
            <person name="Yang H."/>
            <person name="Du X."/>
            <person name="Chen L."/>
            <person name="Yang M."/>
            <person name="Gaffney P.M."/>
            <person name="Wang S."/>
            <person name="Luo L."/>
            <person name="She Z."/>
            <person name="Ming Y."/>
            <person name="Huang W."/>
            <person name="Zhang S."/>
            <person name="Huang B."/>
            <person name="Zhang Y."/>
            <person name="Qu T."/>
            <person name="Ni P."/>
            <person name="Miao G."/>
            <person name="Wang J."/>
            <person name="Wang Q."/>
            <person name="Steinberg C.E."/>
            <person name="Wang H."/>
            <person name="Li N."/>
            <person name="Qian L."/>
            <person name="Zhang G."/>
            <person name="Li Y."/>
            <person name="Yang H."/>
            <person name="Liu X."/>
            <person name="Wang J."/>
            <person name="Yin Y."/>
            <person name="Wang J."/>
        </authorList>
    </citation>
    <scope>NUCLEOTIDE SEQUENCE [LARGE SCALE GENOMIC DNA]</scope>
    <source>
        <strain evidence="1">05x7-T-G4-1.051#20</strain>
    </source>
</reference>
<accession>K1Q1G1</accession>
<dbReference type="AlphaFoldDB" id="K1Q1G1"/>
<proteinExistence type="predicted"/>
<evidence type="ECO:0000313" key="1">
    <source>
        <dbReference type="EMBL" id="EKC22625.1"/>
    </source>
</evidence>
<dbReference type="EMBL" id="JH818067">
    <property type="protein sequence ID" value="EKC22625.1"/>
    <property type="molecule type" value="Genomic_DNA"/>
</dbReference>
<organism evidence="1">
    <name type="scientific">Magallana gigas</name>
    <name type="common">Pacific oyster</name>
    <name type="synonym">Crassostrea gigas</name>
    <dbReference type="NCBI Taxonomy" id="29159"/>
    <lineage>
        <taxon>Eukaryota</taxon>
        <taxon>Metazoa</taxon>
        <taxon>Spiralia</taxon>
        <taxon>Lophotrochozoa</taxon>
        <taxon>Mollusca</taxon>
        <taxon>Bivalvia</taxon>
        <taxon>Autobranchia</taxon>
        <taxon>Pteriomorphia</taxon>
        <taxon>Ostreida</taxon>
        <taxon>Ostreoidea</taxon>
        <taxon>Ostreidae</taxon>
        <taxon>Magallana</taxon>
    </lineage>
</organism>
<dbReference type="HOGENOM" id="CLU_2814922_0_0_1"/>
<protein>
    <submittedName>
        <fullName evidence="1">Uncharacterized protein</fullName>
    </submittedName>
</protein>